<feature type="region of interest" description="Disordered" evidence="1">
    <location>
        <begin position="72"/>
        <end position="104"/>
    </location>
</feature>
<sequence>MYYQEDLHSKRGPRSFTEPGVGNAAVCSTPVSTQRTPTPRKGVEVRNQRAHHPIHPILTRLTRTFGPFGSLKGDGAVADDEGGRVGAEVDVQREGEGGGEGGGR</sequence>
<dbReference type="GeneID" id="4392494"/>
<dbReference type="Proteomes" id="UP000001056">
    <property type="component" value="Unassembled WGS sequence"/>
</dbReference>
<proteinExistence type="predicted"/>
<dbReference type="RefSeq" id="XP_001223522.1">
    <property type="nucleotide sequence ID" value="XM_001223521.1"/>
</dbReference>
<reference evidence="3" key="1">
    <citation type="journal article" date="2015" name="Genome Announc.">
        <title>Draft genome sequence of the cellulolytic fungus Chaetomium globosum.</title>
        <authorList>
            <person name="Cuomo C.A."/>
            <person name="Untereiner W.A."/>
            <person name="Ma L.-J."/>
            <person name="Grabherr M."/>
            <person name="Birren B.W."/>
        </authorList>
    </citation>
    <scope>NUCLEOTIDE SEQUENCE [LARGE SCALE GENOMIC DNA]</scope>
    <source>
        <strain evidence="3">ATCC 6205 / CBS 148.51 / DSM 1962 / NBRC 6347 / NRRL 1970</strain>
    </source>
</reference>
<name>Q2H1N8_CHAGB</name>
<feature type="region of interest" description="Disordered" evidence="1">
    <location>
        <begin position="1"/>
        <end position="52"/>
    </location>
</feature>
<dbReference type="VEuPathDB" id="FungiDB:CHGG_04308"/>
<evidence type="ECO:0000256" key="1">
    <source>
        <dbReference type="SAM" id="MobiDB-lite"/>
    </source>
</evidence>
<evidence type="ECO:0000313" key="2">
    <source>
        <dbReference type="EMBL" id="EAQ87689.1"/>
    </source>
</evidence>
<accession>Q2H1N8</accession>
<keyword evidence="3" id="KW-1185">Reference proteome</keyword>
<dbReference type="HOGENOM" id="CLU_2249823_0_0_1"/>
<protein>
    <submittedName>
        <fullName evidence="2">Uncharacterized protein</fullName>
    </submittedName>
</protein>
<organism evidence="2 3">
    <name type="scientific">Chaetomium globosum (strain ATCC 6205 / CBS 148.51 / DSM 1962 / NBRC 6347 / NRRL 1970)</name>
    <name type="common">Soil fungus</name>
    <dbReference type="NCBI Taxonomy" id="306901"/>
    <lineage>
        <taxon>Eukaryota</taxon>
        <taxon>Fungi</taxon>
        <taxon>Dikarya</taxon>
        <taxon>Ascomycota</taxon>
        <taxon>Pezizomycotina</taxon>
        <taxon>Sordariomycetes</taxon>
        <taxon>Sordariomycetidae</taxon>
        <taxon>Sordariales</taxon>
        <taxon>Chaetomiaceae</taxon>
        <taxon>Chaetomium</taxon>
    </lineage>
</organism>
<evidence type="ECO:0000313" key="3">
    <source>
        <dbReference type="Proteomes" id="UP000001056"/>
    </source>
</evidence>
<dbReference type="EMBL" id="CH408032">
    <property type="protein sequence ID" value="EAQ87689.1"/>
    <property type="molecule type" value="Genomic_DNA"/>
</dbReference>
<dbReference type="AlphaFoldDB" id="Q2H1N8"/>
<dbReference type="InParanoid" id="Q2H1N8"/>
<gene>
    <name evidence="2" type="ORF">CHGG_04308</name>
</gene>